<dbReference type="Gene3D" id="1.20.120.1380">
    <property type="entry name" value="Flagellar FlhF biosynthesis protein, N domain"/>
    <property type="match status" value="1"/>
</dbReference>
<evidence type="ECO:0000256" key="1">
    <source>
        <dbReference type="ARBA" id="ARBA00004413"/>
    </source>
</evidence>
<dbReference type="InterPro" id="IPR027417">
    <property type="entry name" value="P-loop_NTPase"/>
</dbReference>
<dbReference type="PANTHER" id="PTHR43134">
    <property type="entry name" value="SIGNAL RECOGNITION PARTICLE RECEPTOR SUBUNIT ALPHA"/>
    <property type="match status" value="1"/>
</dbReference>
<dbReference type="PANTHER" id="PTHR43134:SF3">
    <property type="entry name" value="FLAGELLAR BIOSYNTHESIS PROTEIN FLHF"/>
    <property type="match status" value="1"/>
</dbReference>
<feature type="coiled-coil region" evidence="14">
    <location>
        <begin position="60"/>
        <end position="87"/>
    </location>
</feature>
<evidence type="ECO:0000256" key="10">
    <source>
        <dbReference type="ARBA" id="ARBA00023136"/>
    </source>
</evidence>
<dbReference type="InterPro" id="IPR020006">
    <property type="entry name" value="FlhF"/>
</dbReference>
<dbReference type="GO" id="GO:0044781">
    <property type="term" value="P:bacterial-type flagellum organization"/>
    <property type="evidence" value="ECO:0007669"/>
    <property type="project" value="UniProtKB-UniRule"/>
</dbReference>
<keyword evidence="18" id="KW-1185">Reference proteome</keyword>
<dbReference type="FunFam" id="3.40.50.300:FF:000695">
    <property type="entry name" value="Flagellar biosynthesis regulator FlhF"/>
    <property type="match status" value="1"/>
</dbReference>
<keyword evidence="7" id="KW-1005">Bacterial flagellum biogenesis</keyword>
<accession>A0A6M0R6T0</accession>
<dbReference type="GO" id="GO:0006614">
    <property type="term" value="P:SRP-dependent cotranslational protein targeting to membrane"/>
    <property type="evidence" value="ECO:0007669"/>
    <property type="project" value="UniProtKB-UniRule"/>
</dbReference>
<comment type="function">
    <text evidence="12">Necessary for flagellar biosynthesis. May be involved in translocation of the flagellum.</text>
</comment>
<dbReference type="GO" id="GO:0003924">
    <property type="term" value="F:GTPase activity"/>
    <property type="evidence" value="ECO:0007669"/>
    <property type="project" value="UniProtKB-UniRule"/>
</dbReference>
<evidence type="ECO:0000259" key="16">
    <source>
        <dbReference type="SMART" id="SM00962"/>
    </source>
</evidence>
<dbReference type="Gene3D" id="3.40.50.300">
    <property type="entry name" value="P-loop containing nucleotide triphosphate hydrolases"/>
    <property type="match status" value="1"/>
</dbReference>
<dbReference type="SUPFAM" id="SSF52540">
    <property type="entry name" value="P-loop containing nucleoside triphosphate hydrolases"/>
    <property type="match status" value="1"/>
</dbReference>
<dbReference type="Proteomes" id="UP000473885">
    <property type="component" value="Unassembled WGS sequence"/>
</dbReference>
<keyword evidence="8" id="KW-0653">Protein transport</keyword>
<sequence>MIIKKYVVNDMNEAMSKIRCELGSDAIILSERKIKKGGFLGIFSKKMIEVTATTGGPPEYNKEDSNIEKLKRLIENKNIAMQQEKKVMKKDLKKESPSLNKDENLACEVREMKKMLEKFTLNSLEEENTLKRRLCSRDIEEKILEKIIGNVENLKENIEEKEKLRKVLKSMIEVSTNTLNKVTVFVGSTGVGKTTTIAKLAGRISLIEKRKVGLITIDTYRIGAVEQLRTYADIMNIPFKVVFSIKEMEKAVKELDYCDAILIDTTGRSSKKLMQISELRAFIEKVNANNIHLVISATTKNRDIETIMDGYKQLNYNNIIITKLDETSTYGSILNICEKGKKPISFVTTGQDVPDDIKKANKDEIVELILGEDSIC</sequence>
<comment type="similarity">
    <text evidence="2">Belongs to the GTP-binding SRP family.</text>
</comment>
<dbReference type="Pfam" id="PF00448">
    <property type="entry name" value="SRP54"/>
    <property type="match status" value="1"/>
</dbReference>
<evidence type="ECO:0000256" key="9">
    <source>
        <dbReference type="ARBA" id="ARBA00023134"/>
    </source>
</evidence>
<keyword evidence="17" id="KW-0966">Cell projection</keyword>
<comment type="caution">
    <text evidence="17">The sequence shown here is derived from an EMBL/GenBank/DDBJ whole genome shotgun (WGS) entry which is preliminary data.</text>
</comment>
<dbReference type="GO" id="GO:0005886">
    <property type="term" value="C:plasma membrane"/>
    <property type="evidence" value="ECO:0007669"/>
    <property type="project" value="UniProtKB-SubCell"/>
</dbReference>
<keyword evidence="10" id="KW-0472">Membrane</keyword>
<keyword evidence="14" id="KW-0175">Coiled coil</keyword>
<organism evidence="17 18">
    <name type="scientific">Clostridium niameyense</name>
    <dbReference type="NCBI Taxonomy" id="1622073"/>
    <lineage>
        <taxon>Bacteria</taxon>
        <taxon>Bacillati</taxon>
        <taxon>Bacillota</taxon>
        <taxon>Clostridia</taxon>
        <taxon>Eubacteriales</taxon>
        <taxon>Clostridiaceae</taxon>
        <taxon>Clostridium</taxon>
    </lineage>
</organism>
<evidence type="ECO:0000256" key="13">
    <source>
        <dbReference type="NCBIfam" id="TIGR03499"/>
    </source>
</evidence>
<dbReference type="NCBIfam" id="TIGR03499">
    <property type="entry name" value="FlhF"/>
    <property type="match status" value="1"/>
</dbReference>
<dbReference type="EMBL" id="SXDP01000001">
    <property type="protein sequence ID" value="NEZ45906.1"/>
    <property type="molecule type" value="Genomic_DNA"/>
</dbReference>
<reference evidence="17 18" key="1">
    <citation type="submission" date="2019-04" db="EMBL/GenBank/DDBJ databases">
        <title>Genome sequencing of Clostridium botulinum Groups I-IV and Clostridium butyricum.</title>
        <authorList>
            <person name="Brunt J."/>
            <person name="Van Vliet A.H.M."/>
            <person name="Stringer S.C."/>
            <person name="Carter A.T."/>
            <person name="Peck M.W."/>
        </authorList>
    </citation>
    <scope>NUCLEOTIDE SEQUENCE [LARGE SCALE GENOMIC DNA]</scope>
    <source>
        <strain evidence="17 18">IFR 18/094</strain>
    </source>
</reference>
<dbReference type="SMART" id="SM00382">
    <property type="entry name" value="AAA"/>
    <property type="match status" value="1"/>
</dbReference>
<keyword evidence="5" id="KW-1003">Cell membrane</keyword>
<evidence type="ECO:0000256" key="2">
    <source>
        <dbReference type="ARBA" id="ARBA00008531"/>
    </source>
</evidence>
<feature type="domain" description="SRP54-type proteins GTP-binding" evidence="16">
    <location>
        <begin position="180"/>
        <end position="371"/>
    </location>
</feature>
<evidence type="ECO:0000256" key="11">
    <source>
        <dbReference type="ARBA" id="ARBA00023225"/>
    </source>
</evidence>
<evidence type="ECO:0000256" key="7">
    <source>
        <dbReference type="ARBA" id="ARBA00022795"/>
    </source>
</evidence>
<keyword evidence="6" id="KW-0547">Nucleotide-binding</keyword>
<dbReference type="GO" id="GO:0015031">
    <property type="term" value="P:protein transport"/>
    <property type="evidence" value="ECO:0007669"/>
    <property type="project" value="UniProtKB-KW"/>
</dbReference>
<dbReference type="InterPro" id="IPR047040">
    <property type="entry name" value="FlhF__GTPase_dom"/>
</dbReference>
<keyword evidence="4" id="KW-0813">Transport</keyword>
<gene>
    <name evidence="17" type="primary">flhF</name>
    <name evidence="17" type="ORF">FDF74_01620</name>
</gene>
<evidence type="ECO:0000256" key="5">
    <source>
        <dbReference type="ARBA" id="ARBA00022475"/>
    </source>
</evidence>
<evidence type="ECO:0000256" key="6">
    <source>
        <dbReference type="ARBA" id="ARBA00022741"/>
    </source>
</evidence>
<feature type="domain" description="AAA+ ATPase" evidence="15">
    <location>
        <begin position="179"/>
        <end position="372"/>
    </location>
</feature>
<dbReference type="CDD" id="cd17873">
    <property type="entry name" value="FlhF"/>
    <property type="match status" value="1"/>
</dbReference>
<evidence type="ECO:0000256" key="12">
    <source>
        <dbReference type="ARBA" id="ARBA00025337"/>
    </source>
</evidence>
<keyword evidence="9" id="KW-0342">GTP-binding</keyword>
<evidence type="ECO:0000256" key="4">
    <source>
        <dbReference type="ARBA" id="ARBA00022448"/>
    </source>
</evidence>
<evidence type="ECO:0000256" key="14">
    <source>
        <dbReference type="SAM" id="Coils"/>
    </source>
</evidence>
<name>A0A6M0R6T0_9CLOT</name>
<dbReference type="SMART" id="SM00962">
    <property type="entry name" value="SRP54"/>
    <property type="match status" value="1"/>
</dbReference>
<feature type="coiled-coil region" evidence="14">
    <location>
        <begin position="137"/>
        <end position="171"/>
    </location>
</feature>
<evidence type="ECO:0000256" key="8">
    <source>
        <dbReference type="ARBA" id="ARBA00022927"/>
    </source>
</evidence>
<dbReference type="GO" id="GO:0005047">
    <property type="term" value="F:signal recognition particle binding"/>
    <property type="evidence" value="ECO:0007669"/>
    <property type="project" value="TreeGrafter"/>
</dbReference>
<dbReference type="GO" id="GO:0005525">
    <property type="term" value="F:GTP binding"/>
    <property type="evidence" value="ECO:0007669"/>
    <property type="project" value="UniProtKB-UniRule"/>
</dbReference>
<keyword evidence="17" id="KW-0969">Cilium</keyword>
<evidence type="ECO:0000313" key="18">
    <source>
        <dbReference type="Proteomes" id="UP000473885"/>
    </source>
</evidence>
<evidence type="ECO:0000259" key="15">
    <source>
        <dbReference type="SMART" id="SM00382"/>
    </source>
</evidence>
<proteinExistence type="inferred from homology"/>
<evidence type="ECO:0000256" key="3">
    <source>
        <dbReference type="ARBA" id="ARBA00014919"/>
    </source>
</evidence>
<keyword evidence="17" id="KW-0282">Flagellum</keyword>
<dbReference type="RefSeq" id="WP_163248274.1">
    <property type="nucleotide sequence ID" value="NZ_SXDP01000001.1"/>
</dbReference>
<keyword evidence="11" id="KW-1006">Bacterial flagellum protein export</keyword>
<comment type="subcellular location">
    <subcellularLocation>
        <location evidence="1">Cell membrane</location>
        <topology evidence="1">Peripheral membrane protein</topology>
        <orientation evidence="1">Cytoplasmic side</orientation>
    </subcellularLocation>
</comment>
<evidence type="ECO:0000313" key="17">
    <source>
        <dbReference type="EMBL" id="NEZ45906.1"/>
    </source>
</evidence>
<dbReference type="InterPro" id="IPR000897">
    <property type="entry name" value="SRP54_GTPase_dom"/>
</dbReference>
<protein>
    <recommendedName>
        <fullName evidence="3 13">Flagellar biosynthesis protein FlhF</fullName>
    </recommendedName>
</protein>
<dbReference type="InterPro" id="IPR003593">
    <property type="entry name" value="AAA+_ATPase"/>
</dbReference>
<dbReference type="AlphaFoldDB" id="A0A6M0R6T0"/>